<name>A0A1D1VAF4_RAMVA</name>
<dbReference type="PROSITE" id="PS51718">
    <property type="entry name" value="G_DYNAMIN_2"/>
    <property type="match status" value="1"/>
</dbReference>
<dbReference type="GO" id="GO:0006897">
    <property type="term" value="P:endocytosis"/>
    <property type="evidence" value="ECO:0007669"/>
    <property type="project" value="TreeGrafter"/>
</dbReference>
<keyword evidence="10" id="KW-1133">Transmembrane helix</keyword>
<dbReference type="Gene3D" id="3.40.50.300">
    <property type="entry name" value="P-loop containing nucleotide triphosphate hydrolases"/>
    <property type="match status" value="1"/>
</dbReference>
<dbReference type="InterPro" id="IPR030381">
    <property type="entry name" value="G_DYNAMIN_dom"/>
</dbReference>
<dbReference type="AlphaFoldDB" id="A0A1D1VAF4"/>
<dbReference type="Pfam" id="PF19434">
    <property type="entry name" value="OPA1_C"/>
    <property type="match status" value="1"/>
</dbReference>
<dbReference type="GO" id="GO:0005758">
    <property type="term" value="C:mitochondrial intermembrane space"/>
    <property type="evidence" value="ECO:0007669"/>
    <property type="project" value="UniProtKB-SubCell"/>
</dbReference>
<dbReference type="Pfam" id="PF00350">
    <property type="entry name" value="Dynamin_N"/>
    <property type="match status" value="1"/>
</dbReference>
<dbReference type="EC" id="3.6.5.5" evidence="3"/>
<dbReference type="GO" id="GO:0008289">
    <property type="term" value="F:lipid binding"/>
    <property type="evidence" value="ECO:0007669"/>
    <property type="project" value="UniProtKB-KW"/>
</dbReference>
<dbReference type="PANTHER" id="PTHR11566:SF67">
    <property type="entry name" value="DYNAMIN-LIKE 120 KDA PROTEIN, MITOCHONDRIAL"/>
    <property type="match status" value="1"/>
</dbReference>
<protein>
    <recommendedName>
        <fullName evidence="17">Dynamin-like GTPase OPA1, mitochondrial</fullName>
        <ecNumber evidence="3">3.6.5.5</ecNumber>
    </recommendedName>
</protein>
<evidence type="ECO:0000259" key="20">
    <source>
        <dbReference type="PROSITE" id="PS51718"/>
    </source>
</evidence>
<keyword evidence="5" id="KW-0053">Apoptosis</keyword>
<evidence type="ECO:0000256" key="15">
    <source>
        <dbReference type="ARBA" id="ARBA00023136"/>
    </source>
</evidence>
<evidence type="ECO:0000256" key="2">
    <source>
        <dbReference type="ARBA" id="ARBA00004569"/>
    </source>
</evidence>
<accession>A0A1D1VAF4</accession>
<dbReference type="InterPro" id="IPR045817">
    <property type="entry name" value="OPA1_C"/>
</dbReference>
<dbReference type="GO" id="GO:0016559">
    <property type="term" value="P:peroxisome fission"/>
    <property type="evidence" value="ECO:0007669"/>
    <property type="project" value="TreeGrafter"/>
</dbReference>
<keyword evidence="13" id="KW-0496">Mitochondrion</keyword>
<comment type="caution">
    <text evidence="21">The sequence shown here is derived from an EMBL/GenBank/DDBJ whole genome shotgun (WGS) entry which is preliminary data.</text>
</comment>
<gene>
    <name evidence="21" type="primary">RvY_08114-1</name>
    <name evidence="21" type="synonym">RvY_08114.1</name>
    <name evidence="21" type="ORF">RvY_08114</name>
</gene>
<evidence type="ECO:0000256" key="16">
    <source>
        <dbReference type="ARBA" id="ARBA00023157"/>
    </source>
</evidence>
<evidence type="ECO:0000256" key="6">
    <source>
        <dbReference type="ARBA" id="ARBA00022741"/>
    </source>
</evidence>
<keyword evidence="22" id="KW-1185">Reference proteome</keyword>
<dbReference type="InterPro" id="IPR001401">
    <property type="entry name" value="Dynamin_GTPase"/>
</dbReference>
<dbReference type="InterPro" id="IPR027417">
    <property type="entry name" value="P-loop_NTPase"/>
</dbReference>
<evidence type="ECO:0000256" key="19">
    <source>
        <dbReference type="SAM" id="Coils"/>
    </source>
</evidence>
<dbReference type="GO" id="GO:0005525">
    <property type="term" value="F:GTP binding"/>
    <property type="evidence" value="ECO:0007669"/>
    <property type="project" value="UniProtKB-KW"/>
</dbReference>
<evidence type="ECO:0000256" key="14">
    <source>
        <dbReference type="ARBA" id="ARBA00023134"/>
    </source>
</evidence>
<evidence type="ECO:0000256" key="7">
    <source>
        <dbReference type="ARBA" id="ARBA00022792"/>
    </source>
</evidence>
<dbReference type="OrthoDB" id="415706at2759"/>
<evidence type="ECO:0000256" key="5">
    <source>
        <dbReference type="ARBA" id="ARBA00022703"/>
    </source>
</evidence>
<keyword evidence="11 19" id="KW-0175">Coiled coil</keyword>
<dbReference type="CDD" id="cd08771">
    <property type="entry name" value="DLP_1"/>
    <property type="match status" value="1"/>
</dbReference>
<proteinExistence type="predicted"/>
<sequence>MRYISSMKREIINSRNVRRYHALSHAKRQPCTLILRVPRPLVGTPVMGVRYFGIGLLARQLLKVRYWILGGSVAGGVALKDKYNNLKQQLPDIPDFTQFFPEATADELHQMWDRIKERAESGSGTLAGFAHDRLNRANTWLLDLEKSLGSQIRNGITEGPSTAVANISDTETEGPERGSIFPLAVLANTAPVPKETIEERRKRAEQERQLREMEDELRRLHSAGQLAIDRLEAENRELRDTLNNIRDASPESRAVRSSSQSPIEMYSEILDLLSTYDSNFNTQDHLPRIVVVGDQSAGKTSVLEMIAQARIFPRGAGEMMTRAPVQVTLSDGPDRIARFRDSSRDYDLDNERDLVDLRREIEQRMRASVRGGRTVSKDVISLSVKGPGLSRMVLVDLPGIIATVTAEMASDTKDTIYSLSKSYMKNPNAIILCIQDGSIDAERSNVTDLVSSIDPDGARTIFVLTKIDVAEKSVMNPERIKKILEGRLFPMRALGYFAVVTGRGNVSDSIEDIQAYEQDYFKNSALLKKGVFKPYQTTTKNLSHAVSERFWKMVRDTVEAQSLQLKAQRFNLEAEWKNHFPKYRPMDRKELYERSRVKIMDDVMSACLSTNVNWVRNIEESLWRRFSPYLFDNVYFTAAAAETRPMFNTIIDIKLREWKEKNLEHMCLTVGSDAMKLEMRNIVAKAPSEGEQDPIYDAVKKAAVEMALDRHKWERQAVDRLRTLVTNALDDNSIASSLMWDHAVEFWQTALSEKLAELRGRLKEETGPGFTEKWAMWKSVKPEQKIASEALIELEKLQKSIGDKKAPFLFDLSPDDLNAVKKNLELKKVVVEADMVQRLWSLLRRQNFLKDSMKRADACRNSFYYFKKGSLDEDMNCDDVLLFSRVRRMISQTSRSLAQQIDESEIRRFERELKRAVNDIGQDKEGLQTYFAGKRVELAEKLKQVRQIQTKLDLFVATLSDEEKTKRAKLGFAV</sequence>
<dbReference type="PRINTS" id="PR00195">
    <property type="entry name" value="DYNAMIN"/>
</dbReference>
<evidence type="ECO:0000256" key="1">
    <source>
        <dbReference type="ARBA" id="ARBA00004434"/>
    </source>
</evidence>
<evidence type="ECO:0000256" key="12">
    <source>
        <dbReference type="ARBA" id="ARBA00023121"/>
    </source>
</evidence>
<evidence type="ECO:0000256" key="10">
    <source>
        <dbReference type="ARBA" id="ARBA00022989"/>
    </source>
</evidence>
<evidence type="ECO:0000256" key="9">
    <source>
        <dbReference type="ARBA" id="ARBA00022946"/>
    </source>
</evidence>
<dbReference type="InterPro" id="IPR045063">
    <property type="entry name" value="Dynamin_N"/>
</dbReference>
<dbReference type="PANTHER" id="PTHR11566">
    <property type="entry name" value="DYNAMIN"/>
    <property type="match status" value="1"/>
</dbReference>
<dbReference type="GO" id="GO:0005743">
    <property type="term" value="C:mitochondrial inner membrane"/>
    <property type="evidence" value="ECO:0007669"/>
    <property type="project" value="UniProtKB-SubCell"/>
</dbReference>
<keyword evidence="8" id="KW-0378">Hydrolase</keyword>
<feature type="domain" description="Dynamin-type G" evidence="20">
    <location>
        <begin position="283"/>
        <end position="559"/>
    </location>
</feature>
<evidence type="ECO:0000256" key="13">
    <source>
        <dbReference type="ARBA" id="ARBA00023128"/>
    </source>
</evidence>
<evidence type="ECO:0000256" key="8">
    <source>
        <dbReference type="ARBA" id="ARBA00022801"/>
    </source>
</evidence>
<evidence type="ECO:0000256" key="3">
    <source>
        <dbReference type="ARBA" id="ARBA00011980"/>
    </source>
</evidence>
<keyword evidence="6" id="KW-0547">Nucleotide-binding</keyword>
<evidence type="ECO:0000256" key="18">
    <source>
        <dbReference type="ARBA" id="ARBA00048040"/>
    </source>
</evidence>
<dbReference type="GO" id="GO:0006915">
    <property type="term" value="P:apoptotic process"/>
    <property type="evidence" value="ECO:0007669"/>
    <property type="project" value="UniProtKB-KW"/>
</dbReference>
<comment type="catalytic activity">
    <reaction evidence="18">
        <text>GTP + H2O = GDP + phosphate + H(+)</text>
        <dbReference type="Rhea" id="RHEA:19669"/>
        <dbReference type="ChEBI" id="CHEBI:15377"/>
        <dbReference type="ChEBI" id="CHEBI:15378"/>
        <dbReference type="ChEBI" id="CHEBI:37565"/>
        <dbReference type="ChEBI" id="CHEBI:43474"/>
        <dbReference type="ChEBI" id="CHEBI:58189"/>
        <dbReference type="EC" id="3.6.5.5"/>
    </reaction>
</comment>
<dbReference type="SMART" id="SM00053">
    <property type="entry name" value="DYNc"/>
    <property type="match status" value="1"/>
</dbReference>
<evidence type="ECO:0000313" key="21">
    <source>
        <dbReference type="EMBL" id="GAU96707.1"/>
    </source>
</evidence>
<dbReference type="GO" id="GO:0000266">
    <property type="term" value="P:mitochondrial fission"/>
    <property type="evidence" value="ECO:0007669"/>
    <property type="project" value="TreeGrafter"/>
</dbReference>
<comment type="subcellular location">
    <subcellularLocation>
        <location evidence="1">Mitochondrion inner membrane</location>
        <topology evidence="1">Single-pass membrane protein</topology>
    </subcellularLocation>
    <subcellularLocation>
        <location evidence="2">Mitochondrion intermembrane space</location>
    </subcellularLocation>
</comment>
<dbReference type="GO" id="GO:0003924">
    <property type="term" value="F:GTPase activity"/>
    <property type="evidence" value="ECO:0007669"/>
    <property type="project" value="InterPro"/>
</dbReference>
<dbReference type="InterPro" id="IPR022812">
    <property type="entry name" value="Dynamin"/>
</dbReference>
<dbReference type="EMBL" id="BDGG01000003">
    <property type="protein sequence ID" value="GAU96707.1"/>
    <property type="molecule type" value="Genomic_DNA"/>
</dbReference>
<dbReference type="GO" id="GO:0008053">
    <property type="term" value="P:mitochondrial fusion"/>
    <property type="evidence" value="ECO:0007669"/>
    <property type="project" value="TreeGrafter"/>
</dbReference>
<evidence type="ECO:0000256" key="17">
    <source>
        <dbReference type="ARBA" id="ARBA00044791"/>
    </source>
</evidence>
<dbReference type="SUPFAM" id="SSF52540">
    <property type="entry name" value="P-loop containing nucleoside triphosphate hydrolases"/>
    <property type="match status" value="1"/>
</dbReference>
<feature type="coiled-coil region" evidence="19">
    <location>
        <begin position="194"/>
        <end position="248"/>
    </location>
</feature>
<keyword evidence="16" id="KW-1015">Disulfide bond</keyword>
<reference evidence="21 22" key="1">
    <citation type="journal article" date="2016" name="Nat. Commun.">
        <title>Extremotolerant tardigrade genome and improved radiotolerance of human cultured cells by tardigrade-unique protein.</title>
        <authorList>
            <person name="Hashimoto T."/>
            <person name="Horikawa D.D."/>
            <person name="Saito Y."/>
            <person name="Kuwahara H."/>
            <person name="Kozuka-Hata H."/>
            <person name="Shin-I T."/>
            <person name="Minakuchi Y."/>
            <person name="Ohishi K."/>
            <person name="Motoyama A."/>
            <person name="Aizu T."/>
            <person name="Enomoto A."/>
            <person name="Kondo K."/>
            <person name="Tanaka S."/>
            <person name="Hara Y."/>
            <person name="Koshikawa S."/>
            <person name="Sagara H."/>
            <person name="Miura T."/>
            <person name="Yokobori S."/>
            <person name="Miyagawa K."/>
            <person name="Suzuki Y."/>
            <person name="Kubo T."/>
            <person name="Oyama M."/>
            <person name="Kohara Y."/>
            <person name="Fujiyama A."/>
            <person name="Arakawa K."/>
            <person name="Katayama T."/>
            <person name="Toyoda A."/>
            <person name="Kunieda T."/>
        </authorList>
    </citation>
    <scope>NUCLEOTIDE SEQUENCE [LARGE SCALE GENOMIC DNA]</scope>
    <source>
        <strain evidence="21 22">YOKOZUNA-1</strain>
    </source>
</reference>
<organism evidence="21 22">
    <name type="scientific">Ramazzottius varieornatus</name>
    <name type="common">Water bear</name>
    <name type="synonym">Tardigrade</name>
    <dbReference type="NCBI Taxonomy" id="947166"/>
    <lineage>
        <taxon>Eukaryota</taxon>
        <taxon>Metazoa</taxon>
        <taxon>Ecdysozoa</taxon>
        <taxon>Tardigrada</taxon>
        <taxon>Eutardigrada</taxon>
        <taxon>Parachela</taxon>
        <taxon>Hypsibioidea</taxon>
        <taxon>Ramazzottiidae</taxon>
        <taxon>Ramazzottius</taxon>
    </lineage>
</organism>
<dbReference type="STRING" id="947166.A0A1D1VAF4"/>
<keyword evidence="15" id="KW-0472">Membrane</keyword>
<evidence type="ECO:0000256" key="11">
    <source>
        <dbReference type="ARBA" id="ARBA00023054"/>
    </source>
</evidence>
<dbReference type="GO" id="GO:0048312">
    <property type="term" value="P:intracellular distribution of mitochondria"/>
    <property type="evidence" value="ECO:0007669"/>
    <property type="project" value="TreeGrafter"/>
</dbReference>
<dbReference type="Proteomes" id="UP000186922">
    <property type="component" value="Unassembled WGS sequence"/>
</dbReference>
<keyword evidence="4" id="KW-0812">Transmembrane</keyword>
<evidence type="ECO:0000256" key="4">
    <source>
        <dbReference type="ARBA" id="ARBA00022692"/>
    </source>
</evidence>
<dbReference type="GO" id="GO:0005874">
    <property type="term" value="C:microtubule"/>
    <property type="evidence" value="ECO:0007669"/>
    <property type="project" value="TreeGrafter"/>
</dbReference>
<keyword evidence="7" id="KW-0999">Mitochondrion inner membrane</keyword>
<keyword evidence="14" id="KW-0342">GTP-binding</keyword>
<dbReference type="GO" id="GO:0008017">
    <property type="term" value="F:microtubule binding"/>
    <property type="evidence" value="ECO:0007669"/>
    <property type="project" value="TreeGrafter"/>
</dbReference>
<keyword evidence="12" id="KW-0446">Lipid-binding</keyword>
<keyword evidence="9" id="KW-0809">Transit peptide</keyword>
<evidence type="ECO:0000313" key="22">
    <source>
        <dbReference type="Proteomes" id="UP000186922"/>
    </source>
</evidence>